<name>A0ABN1YG47_9ACTN</name>
<comment type="caution">
    <text evidence="2">The sequence shown here is derived from an EMBL/GenBank/DDBJ whole genome shotgun (WGS) entry which is preliminary data.</text>
</comment>
<reference evidence="2 3" key="1">
    <citation type="journal article" date="2019" name="Int. J. Syst. Evol. Microbiol.">
        <title>The Global Catalogue of Microorganisms (GCM) 10K type strain sequencing project: providing services to taxonomists for standard genome sequencing and annotation.</title>
        <authorList>
            <consortium name="The Broad Institute Genomics Platform"/>
            <consortium name="The Broad Institute Genome Sequencing Center for Infectious Disease"/>
            <person name="Wu L."/>
            <person name="Ma J."/>
        </authorList>
    </citation>
    <scope>NUCLEOTIDE SEQUENCE [LARGE SCALE GENOMIC DNA]</scope>
    <source>
        <strain evidence="2 3">JCM 12393</strain>
    </source>
</reference>
<keyword evidence="3" id="KW-1185">Reference proteome</keyword>
<evidence type="ECO:0000313" key="3">
    <source>
        <dbReference type="Proteomes" id="UP001499863"/>
    </source>
</evidence>
<accession>A0ABN1YG47</accession>
<organism evidence="2 3">
    <name type="scientific">Kitasatospora putterlickiae</name>
    <dbReference type="NCBI Taxonomy" id="221725"/>
    <lineage>
        <taxon>Bacteria</taxon>
        <taxon>Bacillati</taxon>
        <taxon>Actinomycetota</taxon>
        <taxon>Actinomycetes</taxon>
        <taxon>Kitasatosporales</taxon>
        <taxon>Streptomycetaceae</taxon>
        <taxon>Kitasatospora</taxon>
    </lineage>
</organism>
<gene>
    <name evidence="2" type="ORF">GCM10009639_62890</name>
</gene>
<sequence>MRRSLCWASVALCGYIGAGYAAGAAESRAEGDGWGIGAVAVTITRVYGAVGRGPQAL</sequence>
<feature type="chain" id="PRO_5046652548" evidence="1">
    <location>
        <begin position="22"/>
        <end position="57"/>
    </location>
</feature>
<evidence type="ECO:0000256" key="1">
    <source>
        <dbReference type="SAM" id="SignalP"/>
    </source>
</evidence>
<proteinExistence type="predicted"/>
<protein>
    <submittedName>
        <fullName evidence="2">Uncharacterized protein</fullName>
    </submittedName>
</protein>
<evidence type="ECO:0000313" key="2">
    <source>
        <dbReference type="EMBL" id="GAA1411319.1"/>
    </source>
</evidence>
<dbReference type="Proteomes" id="UP001499863">
    <property type="component" value="Unassembled WGS sequence"/>
</dbReference>
<dbReference type="EMBL" id="BAAAKJ010000406">
    <property type="protein sequence ID" value="GAA1411319.1"/>
    <property type="molecule type" value="Genomic_DNA"/>
</dbReference>
<keyword evidence="1" id="KW-0732">Signal</keyword>
<feature type="signal peptide" evidence="1">
    <location>
        <begin position="1"/>
        <end position="21"/>
    </location>
</feature>